<dbReference type="AlphaFoldDB" id="A0A285UWL4"/>
<reference evidence="1 2" key="1">
    <citation type="submission" date="2017-08" db="EMBL/GenBank/DDBJ databases">
        <authorList>
            <person name="de Groot N.N."/>
        </authorList>
    </citation>
    <scope>NUCLEOTIDE SEQUENCE [LARGE SCALE GENOMIC DNA]</scope>
    <source>
        <strain evidence="1 2">JC85</strain>
    </source>
</reference>
<proteinExistence type="predicted"/>
<dbReference type="RefSeq" id="WP_097142174.1">
    <property type="nucleotide sequence ID" value="NZ_OBQD01000017.1"/>
</dbReference>
<evidence type="ECO:0000313" key="2">
    <source>
        <dbReference type="Proteomes" id="UP000219167"/>
    </source>
</evidence>
<dbReference type="Proteomes" id="UP000219167">
    <property type="component" value="Unassembled WGS sequence"/>
</dbReference>
<gene>
    <name evidence="1" type="ORF">SAMN05892877_117127</name>
</gene>
<sequence>MNIHSRKTYCCPNCGSSIGEASPVERILDADLTRQQRLIVTALSERVGEWVRVSHLENLIWAGNETKRPIDVSRQSISTQIFKIKEVIRPLGWFVGSDRRGNYRLIPLEKTP</sequence>
<dbReference type="OrthoDB" id="8401256at2"/>
<name>A0A285UWL4_9HYPH</name>
<protein>
    <submittedName>
        <fullName evidence="1">Uncharacterized protein</fullName>
    </submittedName>
</protein>
<organism evidence="1 2">
    <name type="scientific">Rhizobium subbaraonis</name>
    <dbReference type="NCBI Taxonomy" id="908946"/>
    <lineage>
        <taxon>Bacteria</taxon>
        <taxon>Pseudomonadati</taxon>
        <taxon>Pseudomonadota</taxon>
        <taxon>Alphaproteobacteria</taxon>
        <taxon>Hyphomicrobiales</taxon>
        <taxon>Rhizobiaceae</taxon>
        <taxon>Rhizobium/Agrobacterium group</taxon>
        <taxon>Rhizobium</taxon>
    </lineage>
</organism>
<evidence type="ECO:0000313" key="1">
    <source>
        <dbReference type="EMBL" id="SOC45738.1"/>
    </source>
</evidence>
<keyword evidence="2" id="KW-1185">Reference proteome</keyword>
<accession>A0A285UWL4</accession>
<dbReference type="EMBL" id="OBQD01000017">
    <property type="protein sequence ID" value="SOC45738.1"/>
    <property type="molecule type" value="Genomic_DNA"/>
</dbReference>